<protein>
    <submittedName>
        <fullName evidence="10">Outer membrane protein TolC</fullName>
    </submittedName>
</protein>
<organism evidence="10 11">
    <name type="scientific">Flexibacter flexilis DSM 6793</name>
    <dbReference type="NCBI Taxonomy" id="927664"/>
    <lineage>
        <taxon>Bacteria</taxon>
        <taxon>Pseudomonadati</taxon>
        <taxon>Bacteroidota</taxon>
        <taxon>Cytophagia</taxon>
        <taxon>Cytophagales</taxon>
        <taxon>Flexibacteraceae</taxon>
        <taxon>Flexibacter</taxon>
    </lineage>
</organism>
<dbReference type="STRING" id="927664.SAMN05421780_102500"/>
<dbReference type="InterPro" id="IPR003423">
    <property type="entry name" value="OMP_efflux"/>
</dbReference>
<evidence type="ECO:0000256" key="1">
    <source>
        <dbReference type="ARBA" id="ARBA00004442"/>
    </source>
</evidence>
<keyword evidence="11" id="KW-1185">Reference proteome</keyword>
<dbReference type="Pfam" id="PF02321">
    <property type="entry name" value="OEP"/>
    <property type="match status" value="2"/>
</dbReference>
<proteinExistence type="inferred from homology"/>
<evidence type="ECO:0000256" key="7">
    <source>
        <dbReference type="ARBA" id="ARBA00023237"/>
    </source>
</evidence>
<dbReference type="EMBL" id="FOLE01000002">
    <property type="protein sequence ID" value="SFC08096.1"/>
    <property type="molecule type" value="Genomic_DNA"/>
</dbReference>
<dbReference type="AlphaFoldDB" id="A0A1I1G9N3"/>
<dbReference type="InterPro" id="IPR051906">
    <property type="entry name" value="TolC-like"/>
</dbReference>
<evidence type="ECO:0000313" key="11">
    <source>
        <dbReference type="Proteomes" id="UP000199514"/>
    </source>
</evidence>
<feature type="coiled-coil region" evidence="8">
    <location>
        <begin position="341"/>
        <end position="400"/>
    </location>
</feature>
<dbReference type="Gene3D" id="1.20.1600.10">
    <property type="entry name" value="Outer membrane efflux proteins (OEP)"/>
    <property type="match status" value="1"/>
</dbReference>
<evidence type="ECO:0000256" key="5">
    <source>
        <dbReference type="ARBA" id="ARBA00022692"/>
    </source>
</evidence>
<feature type="signal peptide" evidence="9">
    <location>
        <begin position="1"/>
        <end position="31"/>
    </location>
</feature>
<evidence type="ECO:0000256" key="3">
    <source>
        <dbReference type="ARBA" id="ARBA00022448"/>
    </source>
</evidence>
<keyword evidence="4" id="KW-1134">Transmembrane beta strand</keyword>
<evidence type="ECO:0000256" key="2">
    <source>
        <dbReference type="ARBA" id="ARBA00007613"/>
    </source>
</evidence>
<dbReference type="SUPFAM" id="SSF56954">
    <property type="entry name" value="Outer membrane efflux proteins (OEP)"/>
    <property type="match status" value="1"/>
</dbReference>
<dbReference type="GO" id="GO:0009279">
    <property type="term" value="C:cell outer membrane"/>
    <property type="evidence" value="ECO:0007669"/>
    <property type="project" value="UniProtKB-SubCell"/>
</dbReference>
<dbReference type="PANTHER" id="PTHR30026:SF21">
    <property type="entry name" value="SLR1270 PROTEIN"/>
    <property type="match status" value="1"/>
</dbReference>
<dbReference type="GO" id="GO:0015288">
    <property type="term" value="F:porin activity"/>
    <property type="evidence" value="ECO:0007669"/>
    <property type="project" value="TreeGrafter"/>
</dbReference>
<evidence type="ECO:0000256" key="8">
    <source>
        <dbReference type="SAM" id="Coils"/>
    </source>
</evidence>
<accession>A0A1I1G9N3</accession>
<dbReference type="PANTHER" id="PTHR30026">
    <property type="entry name" value="OUTER MEMBRANE PROTEIN TOLC"/>
    <property type="match status" value="1"/>
</dbReference>
<reference evidence="10 11" key="1">
    <citation type="submission" date="2016-10" db="EMBL/GenBank/DDBJ databases">
        <authorList>
            <person name="de Groot N.N."/>
        </authorList>
    </citation>
    <scope>NUCLEOTIDE SEQUENCE [LARGE SCALE GENOMIC DNA]</scope>
    <source>
        <strain evidence="10 11">DSM 6793</strain>
    </source>
</reference>
<comment type="similarity">
    <text evidence="2">Belongs to the outer membrane factor (OMF) (TC 1.B.17) family.</text>
</comment>
<sequence length="448" mass="49735">MMYAQIRTVKTFPKSLLVGLLSAAALWPAHAQDSTKVLTLEQAVSTALQSNKNIKIATLDKNVAEANYKQTNAMFLPQANISYTGFTTNNPLNAFGFKLQQQSIAQSDFDPRLLNDPDRTTNFLTKLEVQQPLFNMDMYMMRKGASKQVEIYQHGIQRTQEHITYEVTKAYQQVQTAYKAVAVLEEALQTTKAMNKLVGDYLAQGLVQKSDVLNTQVHISTTEAMLSEARNNIKNASDYLSVLMGTPSNYVYTVASVAPVAAPAAATLPNNRADFLAMSKAAEASEMMTKSMKMSFVPRLNAFGQYTFNDKDALGFGSDAYMLGVQLSWNVFDGTKTNHAIKAQKLSTEKLSKQLEAQKAENQMLLDKTLRDIENAGFTAQQYQSAINQATEALTLLQNRFKQGLAKTTDVLMAQSQLSQQKLMYEQSQMNINILTAYLQFLTASSSN</sequence>
<gene>
    <name evidence="10" type="ORF">SAMN05421780_102500</name>
</gene>
<feature type="chain" id="PRO_5011640908" evidence="9">
    <location>
        <begin position="32"/>
        <end position="448"/>
    </location>
</feature>
<evidence type="ECO:0000256" key="4">
    <source>
        <dbReference type="ARBA" id="ARBA00022452"/>
    </source>
</evidence>
<keyword evidence="8" id="KW-0175">Coiled coil</keyword>
<dbReference type="OrthoDB" id="13803at2"/>
<keyword evidence="6" id="KW-0472">Membrane</keyword>
<name>A0A1I1G9N3_9BACT</name>
<dbReference type="RefSeq" id="WP_091509421.1">
    <property type="nucleotide sequence ID" value="NZ_FOLE01000002.1"/>
</dbReference>
<keyword evidence="5" id="KW-0812">Transmembrane</keyword>
<dbReference type="GO" id="GO:1990281">
    <property type="term" value="C:efflux pump complex"/>
    <property type="evidence" value="ECO:0007669"/>
    <property type="project" value="TreeGrafter"/>
</dbReference>
<keyword evidence="9" id="KW-0732">Signal</keyword>
<keyword evidence="3" id="KW-0813">Transport</keyword>
<evidence type="ECO:0000256" key="6">
    <source>
        <dbReference type="ARBA" id="ARBA00023136"/>
    </source>
</evidence>
<dbReference type="GO" id="GO:0015562">
    <property type="term" value="F:efflux transmembrane transporter activity"/>
    <property type="evidence" value="ECO:0007669"/>
    <property type="project" value="InterPro"/>
</dbReference>
<dbReference type="Proteomes" id="UP000199514">
    <property type="component" value="Unassembled WGS sequence"/>
</dbReference>
<comment type="subcellular location">
    <subcellularLocation>
        <location evidence="1">Cell outer membrane</location>
    </subcellularLocation>
</comment>
<evidence type="ECO:0000313" key="10">
    <source>
        <dbReference type="EMBL" id="SFC08096.1"/>
    </source>
</evidence>
<keyword evidence="7" id="KW-0998">Cell outer membrane</keyword>
<evidence type="ECO:0000256" key="9">
    <source>
        <dbReference type="SAM" id="SignalP"/>
    </source>
</evidence>